<keyword evidence="3" id="KW-1185">Reference proteome</keyword>
<feature type="compositionally biased region" description="Basic and acidic residues" evidence="1">
    <location>
        <begin position="7"/>
        <end position="18"/>
    </location>
</feature>
<proteinExistence type="predicted"/>
<dbReference type="RefSeq" id="WP_277860524.1">
    <property type="nucleotide sequence ID" value="NZ_JARRAG010000002.1"/>
</dbReference>
<feature type="region of interest" description="Disordered" evidence="1">
    <location>
        <begin position="1"/>
        <end position="90"/>
    </location>
</feature>
<evidence type="ECO:0008006" key="4">
    <source>
        <dbReference type="Google" id="ProtNLM"/>
    </source>
</evidence>
<comment type="caution">
    <text evidence="2">The sequence shown here is derived from an EMBL/GenBank/DDBJ whole genome shotgun (WGS) entry which is preliminary data.</text>
</comment>
<dbReference type="EMBL" id="JARRAG010000002">
    <property type="protein sequence ID" value="MDG3004162.1"/>
    <property type="molecule type" value="Genomic_DNA"/>
</dbReference>
<organism evidence="2 3">
    <name type="scientific">Paludisphaera mucosa</name>
    <dbReference type="NCBI Taxonomy" id="3030827"/>
    <lineage>
        <taxon>Bacteria</taxon>
        <taxon>Pseudomonadati</taxon>
        <taxon>Planctomycetota</taxon>
        <taxon>Planctomycetia</taxon>
        <taxon>Isosphaerales</taxon>
        <taxon>Isosphaeraceae</taxon>
        <taxon>Paludisphaera</taxon>
    </lineage>
</organism>
<dbReference type="Proteomes" id="UP001216907">
    <property type="component" value="Unassembled WGS sequence"/>
</dbReference>
<accession>A0ABT6F993</accession>
<gene>
    <name evidence="2" type="ORF">PZE19_10280</name>
</gene>
<evidence type="ECO:0000313" key="3">
    <source>
        <dbReference type="Proteomes" id="UP001216907"/>
    </source>
</evidence>
<feature type="region of interest" description="Disordered" evidence="1">
    <location>
        <begin position="146"/>
        <end position="170"/>
    </location>
</feature>
<feature type="compositionally biased region" description="Low complexity" evidence="1">
    <location>
        <begin position="160"/>
        <end position="170"/>
    </location>
</feature>
<sequence>MSPRTPRSSDELRTRSDDPDAPPGPKSARPGRSSSDPFDSRTTDEISAMLSSSMELPQPDPMLGGSSSWDLERAAAQDSPGAAPRLRSADGLDIGVETAPRHAAAGPRREREEGASWTSVILKSYASAVTLALAWLLWSGRTTPKAVPAREAPAPRRPAVEPTAPTASSAAVADVPAGRLTSLGKPIVVGDLEITPLMVLHRSVRTSRNLGEENLVRDHDGCLALTLRLKNLATEDSLQPLAAEDLRDGEAFAIDAPPAGRIGMFALAAGSAWTIEEQQFPTLDPGAVEDVVLVSEPIPAERLGPAMTWRFRVAADAGRTERADVGVRFGRDQVHGDGG</sequence>
<reference evidence="2 3" key="1">
    <citation type="submission" date="2023-03" db="EMBL/GenBank/DDBJ databases">
        <title>Paludisphaera mucosa sp. nov. a novel planctomycete from northern fen.</title>
        <authorList>
            <person name="Ivanova A."/>
        </authorList>
    </citation>
    <scope>NUCLEOTIDE SEQUENCE [LARGE SCALE GENOMIC DNA]</scope>
    <source>
        <strain evidence="2 3">Pla2</strain>
    </source>
</reference>
<name>A0ABT6F993_9BACT</name>
<evidence type="ECO:0000313" key="2">
    <source>
        <dbReference type="EMBL" id="MDG3004162.1"/>
    </source>
</evidence>
<protein>
    <recommendedName>
        <fullName evidence="4">DUF4352 domain-containing protein</fullName>
    </recommendedName>
</protein>
<evidence type="ECO:0000256" key="1">
    <source>
        <dbReference type="SAM" id="MobiDB-lite"/>
    </source>
</evidence>